<sequence length="386" mass="39659">MTRATRPLVSGAIVLGVCALTVGSLQLLAPLGDLAWGDPPPAVVASDDALVGEGAGLGRSDGAVSRAEVRGAAPVDVTVSLDGAELPVSTTATTVTDLLVSQGIVLDGYATSHDLDAPVEAGMRVVVAKVEWGDETLETEVPFETVEVNDSGLAEGERVVRTAGRPGTAVTTFLVSRIDGVEVSRSEVVSLVTSAPVDEVVRVGTATEPGSSPSPTRTPAATREPTPTEGPAPSAAPPSDPEPAEDPASEPSAKPTSKPSAKPAPTPPSSDAPSGTPGTTAASAKELARGMAADRGWTGDEYACLVSLWQKESRWSYKAANPSSTARGIPQAIMSLHFGAGWRESAAAARYLSTPSVQIAWGLSYIANRYDGPCGAWKHSQAKNWY</sequence>
<feature type="region of interest" description="Disordered" evidence="2">
    <location>
        <begin position="202"/>
        <end position="283"/>
    </location>
</feature>
<gene>
    <name evidence="4" type="ORF">HF995_10160</name>
</gene>
<evidence type="ECO:0000256" key="1">
    <source>
        <dbReference type="ARBA" id="ARBA00022729"/>
    </source>
</evidence>
<dbReference type="EMBL" id="JAAXOW010000003">
    <property type="protein sequence ID" value="NKX93628.1"/>
    <property type="molecule type" value="Genomic_DNA"/>
</dbReference>
<dbReference type="AlphaFoldDB" id="A0A9X5FCN8"/>
<dbReference type="InterPro" id="IPR007137">
    <property type="entry name" value="DUF348"/>
</dbReference>
<organism evidence="4 5">
    <name type="scientific">Sanguibacter hominis ATCC BAA-789</name>
    <dbReference type="NCBI Taxonomy" id="1312740"/>
    <lineage>
        <taxon>Bacteria</taxon>
        <taxon>Bacillati</taxon>
        <taxon>Actinomycetota</taxon>
        <taxon>Actinomycetes</taxon>
        <taxon>Micrococcales</taxon>
        <taxon>Sanguibacteraceae</taxon>
        <taxon>Sanguibacter</taxon>
    </lineage>
</organism>
<accession>A0A9X5FCN8</accession>
<dbReference type="Proteomes" id="UP000774283">
    <property type="component" value="Unassembled WGS sequence"/>
</dbReference>
<dbReference type="InterPro" id="IPR023346">
    <property type="entry name" value="Lysozyme-like_dom_sf"/>
</dbReference>
<evidence type="ECO:0000259" key="3">
    <source>
        <dbReference type="PROSITE" id="PS51109"/>
    </source>
</evidence>
<feature type="compositionally biased region" description="Pro residues" evidence="2">
    <location>
        <begin position="228"/>
        <end position="241"/>
    </location>
</feature>
<evidence type="ECO:0000313" key="4">
    <source>
        <dbReference type="EMBL" id="NKX93628.1"/>
    </source>
</evidence>
<evidence type="ECO:0000256" key="2">
    <source>
        <dbReference type="SAM" id="MobiDB-lite"/>
    </source>
</evidence>
<evidence type="ECO:0000313" key="5">
    <source>
        <dbReference type="Proteomes" id="UP000774283"/>
    </source>
</evidence>
<name>A0A9X5FCN8_9MICO</name>
<keyword evidence="1" id="KW-0732">Signal</keyword>
<dbReference type="Gene3D" id="2.20.230.10">
    <property type="entry name" value="Resuscitation-promoting factor rpfb"/>
    <property type="match status" value="1"/>
</dbReference>
<dbReference type="PROSITE" id="PS51109">
    <property type="entry name" value="G5"/>
    <property type="match status" value="1"/>
</dbReference>
<dbReference type="Pfam" id="PF07501">
    <property type="entry name" value="G5"/>
    <property type="match status" value="1"/>
</dbReference>
<dbReference type="SMART" id="SM01208">
    <property type="entry name" value="G5"/>
    <property type="match status" value="1"/>
</dbReference>
<feature type="compositionally biased region" description="Low complexity" evidence="2">
    <location>
        <begin position="249"/>
        <end position="261"/>
    </location>
</feature>
<reference evidence="4 5" key="1">
    <citation type="submission" date="2020-04" db="EMBL/GenBank/DDBJ databases">
        <title>MicrobeNet Type strains.</title>
        <authorList>
            <person name="Nicholson A.C."/>
        </authorList>
    </citation>
    <scope>NUCLEOTIDE SEQUENCE [LARGE SCALE GENOMIC DNA]</scope>
    <source>
        <strain evidence="4 5">ATCC BAA-789</strain>
    </source>
</reference>
<comment type="caution">
    <text evidence="4">The sequence shown here is derived from an EMBL/GenBank/DDBJ whole genome shotgun (WGS) entry which is preliminary data.</text>
</comment>
<dbReference type="InterPro" id="IPR011098">
    <property type="entry name" value="G5_dom"/>
</dbReference>
<proteinExistence type="predicted"/>
<feature type="compositionally biased region" description="Low complexity" evidence="2">
    <location>
        <begin position="271"/>
        <end position="280"/>
    </location>
</feature>
<keyword evidence="5" id="KW-1185">Reference proteome</keyword>
<dbReference type="Pfam" id="PF03990">
    <property type="entry name" value="DUF348"/>
    <property type="match status" value="1"/>
</dbReference>
<feature type="compositionally biased region" description="Low complexity" evidence="2">
    <location>
        <begin position="207"/>
        <end position="227"/>
    </location>
</feature>
<protein>
    <submittedName>
        <fullName evidence="4">DUF348 domain-containing protein</fullName>
    </submittedName>
</protein>
<dbReference type="RefSeq" id="WP_168447700.1">
    <property type="nucleotide sequence ID" value="NZ_JAAXOW010000003.1"/>
</dbReference>
<feature type="domain" description="G5" evidence="3">
    <location>
        <begin position="127"/>
        <end position="207"/>
    </location>
</feature>
<dbReference type="SUPFAM" id="SSF53955">
    <property type="entry name" value="Lysozyme-like"/>
    <property type="match status" value="1"/>
</dbReference>